<name>E4KQK5_9LACT</name>
<accession>E4KQK5</accession>
<evidence type="ECO:0000313" key="2">
    <source>
        <dbReference type="Proteomes" id="UP000005990"/>
    </source>
</evidence>
<gene>
    <name evidence="1" type="ORF">HMPREF9257_0563</name>
</gene>
<organism evidence="1 2">
    <name type="scientific">Eremococcus coleocola ACS-139-V-Col8</name>
    <dbReference type="NCBI Taxonomy" id="908337"/>
    <lineage>
        <taxon>Bacteria</taxon>
        <taxon>Bacillati</taxon>
        <taxon>Bacillota</taxon>
        <taxon>Bacilli</taxon>
        <taxon>Lactobacillales</taxon>
        <taxon>Aerococcaceae</taxon>
        <taxon>Eremococcus</taxon>
    </lineage>
</organism>
<evidence type="ECO:0000313" key="1">
    <source>
        <dbReference type="EMBL" id="EFR30624.1"/>
    </source>
</evidence>
<dbReference type="RefSeq" id="WP_006418784.1">
    <property type="nucleotide sequence ID" value="NZ_AENN01000017.1"/>
</dbReference>
<reference evidence="1 2" key="1">
    <citation type="submission" date="2010-10" db="EMBL/GenBank/DDBJ databases">
        <authorList>
            <person name="Durkin A.S."/>
            <person name="Madupu R."/>
            <person name="Torralba M."/>
            <person name="Gillis M."/>
            <person name="Methe B."/>
            <person name="Sutton G."/>
            <person name="Nelson K.E."/>
        </authorList>
    </citation>
    <scope>NUCLEOTIDE SEQUENCE [LARGE SCALE GENOMIC DNA]</scope>
    <source>
        <strain evidence="1 2">ACS-139-V-Col8</strain>
    </source>
</reference>
<keyword evidence="2" id="KW-1185">Reference proteome</keyword>
<proteinExistence type="predicted"/>
<dbReference type="AlphaFoldDB" id="E4KQK5"/>
<protein>
    <submittedName>
        <fullName evidence="1">Uncharacterized protein</fullName>
    </submittedName>
</protein>
<dbReference type="Proteomes" id="UP000005990">
    <property type="component" value="Unassembled WGS sequence"/>
</dbReference>
<sequence>MAQPRLVIEKEKQAKAIKPVFIDVELLEQIKELKQETGWPIQRITEKFIRYGLENVEVVEE</sequence>
<dbReference type="STRING" id="908337.HMPREF9257_0563"/>
<comment type="caution">
    <text evidence="1">The sequence shown here is derived from an EMBL/GenBank/DDBJ whole genome shotgun (WGS) entry which is preliminary data.</text>
</comment>
<dbReference type="EMBL" id="AENN01000017">
    <property type="protein sequence ID" value="EFR30624.1"/>
    <property type="molecule type" value="Genomic_DNA"/>
</dbReference>
<dbReference type="eggNOG" id="ENOG5033MRZ">
    <property type="taxonomic scope" value="Bacteria"/>
</dbReference>